<keyword evidence="2" id="KW-1133">Transmembrane helix</keyword>
<feature type="transmembrane region" description="Helical" evidence="2">
    <location>
        <begin position="174"/>
        <end position="191"/>
    </location>
</feature>
<reference evidence="4 5" key="1">
    <citation type="journal article" date="2018" name="Nat. Ecol. Evol.">
        <title>Genomic signatures of mitonuclear coevolution across populations of Tigriopus californicus.</title>
        <authorList>
            <person name="Barreto F.S."/>
            <person name="Watson E.T."/>
            <person name="Lima T.G."/>
            <person name="Willett C.S."/>
            <person name="Edmands S."/>
            <person name="Li W."/>
            <person name="Burton R.S."/>
        </authorList>
    </citation>
    <scope>NUCLEOTIDE SEQUENCE [LARGE SCALE GENOMIC DNA]</scope>
    <source>
        <strain evidence="4 5">San Diego</strain>
    </source>
</reference>
<dbReference type="InterPro" id="IPR012171">
    <property type="entry name" value="Fatty_acid_desaturase"/>
</dbReference>
<proteinExistence type="predicted"/>
<protein>
    <recommendedName>
        <fullName evidence="3">Fatty acid desaturase domain-containing protein</fullName>
    </recommendedName>
</protein>
<feature type="transmembrane region" description="Helical" evidence="2">
    <location>
        <begin position="56"/>
        <end position="75"/>
    </location>
</feature>
<dbReference type="PANTHER" id="PTHR32100">
    <property type="entry name" value="OMEGA-6 FATTY ACID DESATURASE, CHLOROPLASTIC"/>
    <property type="match status" value="1"/>
</dbReference>
<dbReference type="EMBL" id="VCGU01000007">
    <property type="protein sequence ID" value="TRY73016.1"/>
    <property type="molecule type" value="Genomic_DNA"/>
</dbReference>
<dbReference type="OrthoDB" id="1461976at2759"/>
<evidence type="ECO:0000256" key="1">
    <source>
        <dbReference type="SAM" id="MobiDB-lite"/>
    </source>
</evidence>
<evidence type="ECO:0000313" key="5">
    <source>
        <dbReference type="Proteomes" id="UP000318571"/>
    </source>
</evidence>
<dbReference type="OMA" id="FYLFHNY"/>
<accession>A0A553P5R0</accession>
<dbReference type="STRING" id="6832.A0A553P5R0"/>
<dbReference type="CDD" id="cd03507">
    <property type="entry name" value="Delta12-FADS-like"/>
    <property type="match status" value="1"/>
</dbReference>
<keyword evidence="5" id="KW-1185">Reference proteome</keyword>
<evidence type="ECO:0000256" key="2">
    <source>
        <dbReference type="SAM" id="Phobius"/>
    </source>
</evidence>
<dbReference type="InterPro" id="IPR005804">
    <property type="entry name" value="FA_desaturase_dom"/>
</dbReference>
<dbReference type="Pfam" id="PF00487">
    <property type="entry name" value="FA_desaturase"/>
    <property type="match status" value="1"/>
</dbReference>
<name>A0A553P5R0_TIGCA</name>
<keyword evidence="2" id="KW-0472">Membrane</keyword>
<gene>
    <name evidence="4" type="ORF">TCAL_13047</name>
</gene>
<feature type="transmembrane region" description="Helical" evidence="2">
    <location>
        <begin position="211"/>
        <end position="231"/>
    </location>
</feature>
<sequence length="374" mass="43636">MSPNSSATEAPTPPITPEKFTESDFQKGVPRAIPSILELKKALPAHCFQPDLTTSFYYAFKDLALVAGLYIIMLAMELQPYTLLKWAYIPIYWYVSGTLMASIFIVGHDCGHESFSNNSLINDIVGNFMHTIILVPYYPWKLSHRHHHKNTGNIDKDEVFYPVREQHRNKDSELMIPYFGLGIGWIFYMFKGYSPRTINHFNPFNHLFIKHSVNCIISMACLTAWMGLVVIPYGSAYGFSRLAIHYLMPVFGFMCWIVFITFLHHHDENVPWYGDEKWDFVRGQLSSVDRNYGWAHDVLHNIGTHQIHHLFSKVPHYHLEEATKVFRERYPELVRKSDERLIPAFIRIFHMFMDQVWIPDDAQVHSYTLSKKSL</sequence>
<comment type="caution">
    <text evidence="4">The sequence shown here is derived from an EMBL/GenBank/DDBJ whole genome shotgun (WGS) entry which is preliminary data.</text>
</comment>
<feature type="region of interest" description="Disordered" evidence="1">
    <location>
        <begin position="1"/>
        <end position="21"/>
    </location>
</feature>
<dbReference type="AlphaFoldDB" id="A0A553P5R0"/>
<feature type="domain" description="Fatty acid desaturase" evidence="3">
    <location>
        <begin position="86"/>
        <end position="332"/>
    </location>
</feature>
<dbReference type="GO" id="GO:0006629">
    <property type="term" value="P:lipid metabolic process"/>
    <property type="evidence" value="ECO:0007669"/>
    <property type="project" value="InterPro"/>
</dbReference>
<evidence type="ECO:0000313" key="4">
    <source>
        <dbReference type="EMBL" id="TRY73016.1"/>
    </source>
</evidence>
<feature type="transmembrane region" description="Helical" evidence="2">
    <location>
        <begin position="87"/>
        <end position="108"/>
    </location>
</feature>
<feature type="transmembrane region" description="Helical" evidence="2">
    <location>
        <begin position="243"/>
        <end position="263"/>
    </location>
</feature>
<dbReference type="GO" id="GO:0016491">
    <property type="term" value="F:oxidoreductase activity"/>
    <property type="evidence" value="ECO:0007669"/>
    <property type="project" value="InterPro"/>
</dbReference>
<dbReference type="Proteomes" id="UP000318571">
    <property type="component" value="Chromosome 3"/>
</dbReference>
<evidence type="ECO:0000259" key="3">
    <source>
        <dbReference type="Pfam" id="PF00487"/>
    </source>
</evidence>
<keyword evidence="2" id="KW-0812">Transmembrane</keyword>
<organism evidence="4 5">
    <name type="scientific">Tigriopus californicus</name>
    <name type="common">Marine copepod</name>
    <dbReference type="NCBI Taxonomy" id="6832"/>
    <lineage>
        <taxon>Eukaryota</taxon>
        <taxon>Metazoa</taxon>
        <taxon>Ecdysozoa</taxon>
        <taxon>Arthropoda</taxon>
        <taxon>Crustacea</taxon>
        <taxon>Multicrustacea</taxon>
        <taxon>Hexanauplia</taxon>
        <taxon>Copepoda</taxon>
        <taxon>Harpacticoida</taxon>
        <taxon>Harpacticidae</taxon>
        <taxon>Tigriopus</taxon>
    </lineage>
</organism>